<gene>
    <name evidence="1" type="ordered locus">TSIB_1271</name>
</gene>
<evidence type="ECO:0000313" key="1">
    <source>
        <dbReference type="EMBL" id="ACS90325.1"/>
    </source>
</evidence>
<protein>
    <submittedName>
        <fullName evidence="1">Uncharacterized protein</fullName>
    </submittedName>
</protein>
<proteinExistence type="predicted"/>
<dbReference type="HOGENOM" id="CLU_3338700_0_0_2"/>
<organism evidence="1 2">
    <name type="scientific">Thermococcus sibiricus (strain DSM 12597 / MM 739)</name>
    <dbReference type="NCBI Taxonomy" id="604354"/>
    <lineage>
        <taxon>Archaea</taxon>
        <taxon>Methanobacteriati</taxon>
        <taxon>Methanobacteriota</taxon>
        <taxon>Thermococci</taxon>
        <taxon>Thermococcales</taxon>
        <taxon>Thermococcaceae</taxon>
        <taxon>Thermococcus</taxon>
    </lineage>
</organism>
<keyword evidence="2" id="KW-1185">Reference proteome</keyword>
<dbReference type="STRING" id="604354.TSIB_1271"/>
<evidence type="ECO:0000313" key="2">
    <source>
        <dbReference type="Proteomes" id="UP000009079"/>
    </source>
</evidence>
<name>C6A3Y0_THESM</name>
<dbReference type="EMBL" id="CP001463">
    <property type="protein sequence ID" value="ACS90325.1"/>
    <property type="molecule type" value="Genomic_DNA"/>
</dbReference>
<accession>C6A3Y0</accession>
<reference evidence="1 2" key="1">
    <citation type="journal article" date="2009" name="Appl. Environ. Microbiol.">
        <title>Metabolic versatility and indigenous origin of the archaeon Thermococcus sibiricus, isolated from a siberian oil reservoir, as revealed by genome analysis.</title>
        <authorList>
            <person name="Mardanov A.V."/>
            <person name="Ravin N.V."/>
            <person name="Svetlitchnyi V.A."/>
            <person name="Beletsky A.V."/>
            <person name="Miroshnichenko M.L."/>
            <person name="Bonch-Osmolovskaya E.A."/>
            <person name="Skryabin K.G."/>
        </authorList>
    </citation>
    <scope>NUCLEOTIDE SEQUENCE [LARGE SCALE GENOMIC DNA]</scope>
    <source>
        <strain evidence="2">DSM 12597 / MM 739</strain>
    </source>
</reference>
<dbReference type="KEGG" id="tsi:TSIB_1271"/>
<dbReference type="AlphaFoldDB" id="C6A3Y0"/>
<sequence>MKLSFGLFLNEVRGRTIKFLLRANFLNSSPHHLLAIL</sequence>
<dbReference type="Proteomes" id="UP000009079">
    <property type="component" value="Chromosome"/>
</dbReference>